<feature type="transmembrane region" description="Helical" evidence="1">
    <location>
        <begin position="156"/>
        <end position="176"/>
    </location>
</feature>
<gene>
    <name evidence="2" type="ORF">ACFOPH_12565</name>
</gene>
<reference evidence="3" key="1">
    <citation type="journal article" date="2019" name="Int. J. Syst. Evol. Microbiol.">
        <title>The Global Catalogue of Microorganisms (GCM) 10K type strain sequencing project: providing services to taxonomists for standard genome sequencing and annotation.</title>
        <authorList>
            <consortium name="The Broad Institute Genomics Platform"/>
            <consortium name="The Broad Institute Genome Sequencing Center for Infectious Disease"/>
            <person name="Wu L."/>
            <person name="Ma J."/>
        </authorList>
    </citation>
    <scope>NUCLEOTIDE SEQUENCE [LARGE SCALE GENOMIC DNA]</scope>
    <source>
        <strain evidence="3">CCM 7480</strain>
    </source>
</reference>
<keyword evidence="1" id="KW-1133">Transmembrane helix</keyword>
<feature type="transmembrane region" description="Helical" evidence="1">
    <location>
        <begin position="233"/>
        <end position="255"/>
    </location>
</feature>
<keyword evidence="3" id="KW-1185">Reference proteome</keyword>
<accession>A0ABV7PMW0</accession>
<dbReference type="Pfam" id="PF05987">
    <property type="entry name" value="DUF898"/>
    <property type="match status" value="1"/>
</dbReference>
<keyword evidence="1" id="KW-0812">Transmembrane</keyword>
<comment type="caution">
    <text evidence="2">The sequence shown here is derived from an EMBL/GenBank/DDBJ whole genome shotgun (WGS) entry which is preliminary data.</text>
</comment>
<keyword evidence="1" id="KW-0472">Membrane</keyword>
<feature type="transmembrane region" description="Helical" evidence="1">
    <location>
        <begin position="40"/>
        <end position="61"/>
    </location>
</feature>
<feature type="transmembrane region" description="Helical" evidence="1">
    <location>
        <begin position="182"/>
        <end position="200"/>
    </location>
</feature>
<evidence type="ECO:0000313" key="3">
    <source>
        <dbReference type="Proteomes" id="UP001595665"/>
    </source>
</evidence>
<sequence length="383" mass="41558">MHDVAVAADALPVDATVPAEHPPAARTLRFSFTGSGREYFRIWVVNLLLTLASLGIYSAWAKVRRLQYFDRNTVLAGARFDFHGSPKAILRGRVLAVLLLAAYHYAFGISVTAGLATIAVLLVSLPWLIRSALRFRLGHTSYRGLHFHFSGSVPMAYRVYLAPIAVFLLPGVLVAVYGETPWVTVAWLLYLGWPLMYAWMKHYQYGYVAYGDQASSNELTVPGFFGIYVRGSLLATSIVMVAFLAAVVAMPLGALMPAESAAVGIGVAVGAGMALMAYVLLGPYQQVRILNLCLRHTSFPGVRLVSTLSARGFARLQLKNLALTLLTLGLYRPFAVVSAYRYRLEHLALEVDEGFDHVVSRVTAGGGAAGDGAADFVGLDLSW</sequence>
<feature type="transmembrane region" description="Helical" evidence="1">
    <location>
        <begin position="113"/>
        <end position="135"/>
    </location>
</feature>
<dbReference type="RefSeq" id="WP_379735554.1">
    <property type="nucleotide sequence ID" value="NZ_JBHRVV010000001.1"/>
</dbReference>
<evidence type="ECO:0000313" key="2">
    <source>
        <dbReference type="EMBL" id="MFC3459067.1"/>
    </source>
</evidence>
<dbReference type="EMBL" id="JBHRVV010000001">
    <property type="protein sequence ID" value="MFC3459067.1"/>
    <property type="molecule type" value="Genomic_DNA"/>
</dbReference>
<protein>
    <submittedName>
        <fullName evidence="2">YjgN family protein</fullName>
    </submittedName>
</protein>
<proteinExistence type="predicted"/>
<organism evidence="2 3">
    <name type="scientific">Massilia haematophila</name>
    <dbReference type="NCBI Taxonomy" id="457923"/>
    <lineage>
        <taxon>Bacteria</taxon>
        <taxon>Pseudomonadati</taxon>
        <taxon>Pseudomonadota</taxon>
        <taxon>Betaproteobacteria</taxon>
        <taxon>Burkholderiales</taxon>
        <taxon>Oxalobacteraceae</taxon>
        <taxon>Telluria group</taxon>
        <taxon>Massilia</taxon>
    </lineage>
</organism>
<dbReference type="Proteomes" id="UP001595665">
    <property type="component" value="Unassembled WGS sequence"/>
</dbReference>
<evidence type="ECO:0000256" key="1">
    <source>
        <dbReference type="SAM" id="Phobius"/>
    </source>
</evidence>
<dbReference type="InterPro" id="IPR010295">
    <property type="entry name" value="DUF898"/>
</dbReference>
<feature type="transmembrane region" description="Helical" evidence="1">
    <location>
        <begin position="261"/>
        <end position="281"/>
    </location>
</feature>
<name>A0ABV7PMW0_9BURK</name>